<name>A0A8S3VBU2_MYTED</name>
<dbReference type="Gene3D" id="3.40.50.300">
    <property type="entry name" value="P-loop containing nucleotide triphosphate hydrolases"/>
    <property type="match status" value="1"/>
</dbReference>
<dbReference type="Gene3D" id="1.10.533.10">
    <property type="entry name" value="Death Domain, Fas"/>
    <property type="match status" value="1"/>
</dbReference>
<evidence type="ECO:0000256" key="4">
    <source>
        <dbReference type="SAM" id="MobiDB-lite"/>
    </source>
</evidence>
<dbReference type="PROSITE" id="PS50297">
    <property type="entry name" value="ANK_REP_REGION"/>
    <property type="match status" value="4"/>
</dbReference>
<feature type="compositionally biased region" description="Basic and acidic residues" evidence="4">
    <location>
        <begin position="352"/>
        <end position="363"/>
    </location>
</feature>
<dbReference type="SMART" id="SM00248">
    <property type="entry name" value="ANK"/>
    <property type="match status" value="4"/>
</dbReference>
<dbReference type="Gene3D" id="1.10.10.10">
    <property type="entry name" value="Winged helix-like DNA-binding domain superfamily/Winged helix DNA-binding domain"/>
    <property type="match status" value="1"/>
</dbReference>
<dbReference type="SMART" id="SM00005">
    <property type="entry name" value="DEATH"/>
    <property type="match status" value="1"/>
</dbReference>
<evidence type="ECO:0000313" key="6">
    <source>
        <dbReference type="EMBL" id="CAG2252304.1"/>
    </source>
</evidence>
<feature type="region of interest" description="Disordered" evidence="4">
    <location>
        <begin position="351"/>
        <end position="419"/>
    </location>
</feature>
<dbReference type="InterPro" id="IPR036770">
    <property type="entry name" value="Ankyrin_rpt-contain_sf"/>
</dbReference>
<evidence type="ECO:0000313" key="7">
    <source>
        <dbReference type="Proteomes" id="UP000683360"/>
    </source>
</evidence>
<dbReference type="Proteomes" id="UP000683360">
    <property type="component" value="Unassembled WGS sequence"/>
</dbReference>
<protein>
    <recommendedName>
        <fullName evidence="5">Death domain-containing protein</fullName>
    </recommendedName>
</protein>
<dbReference type="Pfam" id="PF00023">
    <property type="entry name" value="Ank"/>
    <property type="match status" value="2"/>
</dbReference>
<keyword evidence="7" id="KW-1185">Reference proteome</keyword>
<evidence type="ECO:0000259" key="5">
    <source>
        <dbReference type="PROSITE" id="PS50017"/>
    </source>
</evidence>
<evidence type="ECO:0000256" key="1">
    <source>
        <dbReference type="ARBA" id="ARBA00022737"/>
    </source>
</evidence>
<dbReference type="InterPro" id="IPR000488">
    <property type="entry name" value="Death_dom"/>
</dbReference>
<accession>A0A8S3VBU2</accession>
<evidence type="ECO:0000256" key="2">
    <source>
        <dbReference type="ARBA" id="ARBA00023043"/>
    </source>
</evidence>
<dbReference type="SUPFAM" id="SSF52540">
    <property type="entry name" value="P-loop containing nucleoside triphosphate hydrolases"/>
    <property type="match status" value="1"/>
</dbReference>
<gene>
    <name evidence="6" type="ORF">MEDL_63900</name>
</gene>
<reference evidence="6" key="1">
    <citation type="submission" date="2021-03" db="EMBL/GenBank/DDBJ databases">
        <authorList>
            <person name="Bekaert M."/>
        </authorList>
    </citation>
    <scope>NUCLEOTIDE SEQUENCE</scope>
</reference>
<dbReference type="Pfam" id="PF00531">
    <property type="entry name" value="Death"/>
    <property type="match status" value="1"/>
</dbReference>
<feature type="repeat" description="ANK" evidence="3">
    <location>
        <begin position="41"/>
        <end position="64"/>
    </location>
</feature>
<dbReference type="Pfam" id="PF12796">
    <property type="entry name" value="Ank_2"/>
    <property type="match status" value="1"/>
</dbReference>
<comment type="caution">
    <text evidence="6">The sequence shown here is derived from an EMBL/GenBank/DDBJ whole genome shotgun (WGS) entry which is preliminary data.</text>
</comment>
<dbReference type="SUPFAM" id="SSF48403">
    <property type="entry name" value="Ankyrin repeat"/>
    <property type="match status" value="1"/>
</dbReference>
<keyword evidence="2 3" id="KW-0040">ANK repeat</keyword>
<dbReference type="CDD" id="cd01670">
    <property type="entry name" value="Death"/>
    <property type="match status" value="1"/>
</dbReference>
<evidence type="ECO:0000256" key="3">
    <source>
        <dbReference type="PROSITE-ProRule" id="PRU00023"/>
    </source>
</evidence>
<dbReference type="PANTHER" id="PTHR24198">
    <property type="entry name" value="ANKYRIN REPEAT AND PROTEIN KINASE DOMAIN-CONTAINING PROTEIN"/>
    <property type="match status" value="1"/>
</dbReference>
<dbReference type="InterPro" id="IPR011029">
    <property type="entry name" value="DEATH-like_dom_sf"/>
</dbReference>
<dbReference type="Gene3D" id="1.25.40.20">
    <property type="entry name" value="Ankyrin repeat-containing domain"/>
    <property type="match status" value="1"/>
</dbReference>
<feature type="compositionally biased region" description="Basic and acidic residues" evidence="4">
    <location>
        <begin position="379"/>
        <end position="390"/>
    </location>
</feature>
<organism evidence="6 7">
    <name type="scientific">Mytilus edulis</name>
    <name type="common">Blue mussel</name>
    <dbReference type="NCBI Taxonomy" id="6550"/>
    <lineage>
        <taxon>Eukaryota</taxon>
        <taxon>Metazoa</taxon>
        <taxon>Spiralia</taxon>
        <taxon>Lophotrochozoa</taxon>
        <taxon>Mollusca</taxon>
        <taxon>Bivalvia</taxon>
        <taxon>Autobranchia</taxon>
        <taxon>Pteriomorphia</taxon>
        <taxon>Mytilida</taxon>
        <taxon>Mytiloidea</taxon>
        <taxon>Mytilidae</taxon>
        <taxon>Mytilinae</taxon>
        <taxon>Mytilus</taxon>
    </lineage>
</organism>
<feature type="repeat" description="ANK" evidence="3">
    <location>
        <begin position="7"/>
        <end position="30"/>
    </location>
</feature>
<dbReference type="SUPFAM" id="SSF47986">
    <property type="entry name" value="DEATH domain"/>
    <property type="match status" value="1"/>
</dbReference>
<feature type="domain" description="Death" evidence="5">
    <location>
        <begin position="1309"/>
        <end position="1382"/>
    </location>
</feature>
<dbReference type="InterPro" id="IPR027417">
    <property type="entry name" value="P-loop_NTPase"/>
</dbReference>
<dbReference type="PROSITE" id="PS50017">
    <property type="entry name" value="DEATH_DOMAIN"/>
    <property type="match status" value="1"/>
</dbReference>
<dbReference type="InterPro" id="IPR036388">
    <property type="entry name" value="WH-like_DNA-bd_sf"/>
</dbReference>
<dbReference type="InterPro" id="IPR002110">
    <property type="entry name" value="Ankyrin_rpt"/>
</dbReference>
<dbReference type="EMBL" id="CAJPWZ010003115">
    <property type="protein sequence ID" value="CAG2252304.1"/>
    <property type="molecule type" value="Genomic_DNA"/>
</dbReference>
<sequence length="1418" mass="161055">MLVDEPYGNTPLHAATEGGFINIVKLLLERADIDPNKENKYGHTPLHAAAEGGLVNIVKFLLERADIDPNKGNGTNGDTPLHIAVRGKNPSIVQLLLERGDIDPDKVNKINGDTPLHTAVRRQNISMVQLLLERRDIDPDKVNKENKTPIDVFEARDWNLKEDYKTEKTIQELIKFVVMLTCTEDRSASSNSFLSQVWYAEFIQRQTEKELRGLGLETTDDLKDVMKLGSFKCFWNRVYIVGPYFSGKSCLAKLLVGDALPRERESTDGIWIYMGRAGMDLNGEEWIVIPKGTAVQEILVSMMMSLSTCESLDTDNLTTRLQESDKNLHDSEVSRNSGHVEVLLLENSAQRKVHEERISKNHPMESSINTPRLCPVESRTSDVDESEHSPTEILPKESSTSHVLPEEDSPTEVQSKQRTSSNLNFAEIYSPGFNKAAYFASTDYIASTDVSVEGSIAVETDLETNKSKNSAAEVKMSGVSSLEEILLISETSNDYFDVTTKQKSRTSDVLPEEDSPSVNFEQKRSAGLAFAEMCLPGVHKAAYFASTEHIASTDVSVEGSIAVDTALETNKSTNSAAGMEMPNVSSLKQRLQVSQTANDYFDLKNKQESSTAIYPKQDRSKSTNPVREKYKEKLIKEVGDELSHNKLHEMVISSIREGKYKQKIIPIDIWDFGGQKDYYMTHQLFITSRGIFVLVFNGSLNLHKHMPDLSFLPGHFGKPTIAVYLLHWVNSILTYCKRSDDGFPRIVFVATHKDKIRKNVEKHKQKLMTVIEDIFESHAGLKHLEFKPLIFVNAVNENDPEIQSLRQRLMDRAKEHPRWGEYMPTAWVPLELHLAQQAEKGVNILTKEQIQMFNSQNESMVLTNKQLETFLKVQHSLGKLLYFDIANLRDFVIITPAYLVEVLRSIVTEKQFWPKGKQFQSIFQTMQKTGGLSRDDIEILWNQDIFRHILSYKDFIIEVLVHLDILVAERRVTEDLSTSLPEVSKFIVPSMITKPNNTKYLTKFCKTGTSILLSYKFTEKVIPPAFPYRFIASFVDMWGVKNYKNKKRMLFSDLAVVEVDDKHDVAVQVIENRVVVSLIHADKKEHIVPTIATSVQECLTAAIHRISEFYSTLSADSFATDERSDLHIVMPFEIEFGVHCKKASCFFPHDKIPTAAKWQCSEHKVHHDVSCLKLWFSEKMPREKCATSCQGLGRLEVEQSPSNKHLRRLASSLEDKDCRELLIRLGLDTIVLNNLQEKFSPSAFHENDYKYTAMLRWKGIVTDSSFKTIADAFGEIDKHLLCEVIRDVNVDDVLTTFSITEDQANKTPTKTTLQELSNHIGNSGIQLAVELGLQSAEIEGIQNDHSCKLLHQNKEILRVWSQTKFPKPTIKELIKALQRIGKKIACGKYHFKQLKMIIKTIKCRLYKETQHKSIMYCT</sequence>
<feature type="repeat" description="ANK" evidence="3">
    <location>
        <begin position="76"/>
        <end position="100"/>
    </location>
</feature>
<feature type="repeat" description="ANK" evidence="3">
    <location>
        <begin position="111"/>
        <end position="134"/>
    </location>
</feature>
<dbReference type="OrthoDB" id="5962960at2759"/>
<dbReference type="PANTHER" id="PTHR24198:SF165">
    <property type="entry name" value="ANKYRIN REPEAT-CONTAINING PROTEIN-RELATED"/>
    <property type="match status" value="1"/>
</dbReference>
<dbReference type="PROSITE" id="PS50088">
    <property type="entry name" value="ANK_REPEAT"/>
    <property type="match status" value="4"/>
</dbReference>
<keyword evidence="1" id="KW-0677">Repeat</keyword>
<dbReference type="GO" id="GO:0007165">
    <property type="term" value="P:signal transduction"/>
    <property type="evidence" value="ECO:0007669"/>
    <property type="project" value="InterPro"/>
</dbReference>
<proteinExistence type="predicted"/>